<name>A0A1G6GY15_9MICO</name>
<gene>
    <name evidence="2" type="ORF">SAMN05216418_0816</name>
</gene>
<dbReference type="AlphaFoldDB" id="A0A1G6GY15"/>
<evidence type="ECO:0008006" key="4">
    <source>
        <dbReference type="Google" id="ProtNLM"/>
    </source>
</evidence>
<feature type="chain" id="PRO_5039136520" description="Ricin B lectin" evidence="1">
    <location>
        <begin position="32"/>
        <end position="199"/>
    </location>
</feature>
<dbReference type="InterPro" id="IPR006311">
    <property type="entry name" value="TAT_signal"/>
</dbReference>
<dbReference type="RefSeq" id="WP_139167998.1">
    <property type="nucleotide sequence ID" value="NZ_FMYG01000001.1"/>
</dbReference>
<protein>
    <recommendedName>
        <fullName evidence="4">Ricin B lectin</fullName>
    </recommendedName>
</protein>
<dbReference type="Proteomes" id="UP000183203">
    <property type="component" value="Unassembled WGS sequence"/>
</dbReference>
<organism evidence="2 3">
    <name type="scientific">Microbacterium enclense</name>
    <dbReference type="NCBI Taxonomy" id="993073"/>
    <lineage>
        <taxon>Bacteria</taxon>
        <taxon>Bacillati</taxon>
        <taxon>Actinomycetota</taxon>
        <taxon>Actinomycetes</taxon>
        <taxon>Micrococcales</taxon>
        <taxon>Microbacteriaceae</taxon>
        <taxon>Microbacterium</taxon>
    </lineage>
</organism>
<dbReference type="STRING" id="993073.AS029_02870"/>
<reference evidence="2 3" key="1">
    <citation type="submission" date="2016-09" db="EMBL/GenBank/DDBJ databases">
        <authorList>
            <person name="Capua I."/>
            <person name="De Benedictis P."/>
            <person name="Joannis T."/>
            <person name="Lombin L.H."/>
            <person name="Cattoli G."/>
        </authorList>
    </citation>
    <scope>NUCLEOTIDE SEQUENCE [LARGE SCALE GENOMIC DNA]</scope>
    <source>
        <strain evidence="2 3">NIO-1002</strain>
    </source>
</reference>
<dbReference type="PROSITE" id="PS51318">
    <property type="entry name" value="TAT"/>
    <property type="match status" value="1"/>
</dbReference>
<feature type="signal peptide" evidence="1">
    <location>
        <begin position="1"/>
        <end position="31"/>
    </location>
</feature>
<evidence type="ECO:0000313" key="3">
    <source>
        <dbReference type="Proteomes" id="UP000183203"/>
    </source>
</evidence>
<evidence type="ECO:0000313" key="2">
    <source>
        <dbReference type="EMBL" id="SDB86879.1"/>
    </source>
</evidence>
<evidence type="ECO:0000256" key="1">
    <source>
        <dbReference type="SAM" id="SignalP"/>
    </source>
</evidence>
<keyword evidence="1" id="KW-0732">Signal</keyword>
<dbReference type="OrthoDB" id="9765957at2"/>
<proteinExistence type="predicted"/>
<dbReference type="EMBL" id="FMYG01000001">
    <property type="protein sequence ID" value="SDB86879.1"/>
    <property type="molecule type" value="Genomic_DNA"/>
</dbReference>
<sequence>MQKTNMSPRRRRTSLAAALAVAGILGTGALAAPPAIAAEGEITYTLHQNSTPSADEQDAYGRITAAMNAAVGRYNNLSDLTKQINVYYAPGVPTAEANINGDLRFGENRSYMTERTALHEISHTIGVGQSGGFFNLCGSGTWTGPQANALIKSWDGPDATISCGGGHFWPYGLNYDNEWSELNADRHVDLVEAMVADGM</sequence>
<accession>A0A1G6GY15</accession>